<evidence type="ECO:0000259" key="5">
    <source>
        <dbReference type="Pfam" id="PF08573"/>
    </source>
</evidence>
<dbReference type="OrthoDB" id="5801062at2759"/>
<feature type="region of interest" description="Disordered" evidence="4">
    <location>
        <begin position="288"/>
        <end position="351"/>
    </location>
</feature>
<organism evidence="6 7">
    <name type="scientific">Ceriporiopsis subvermispora (strain B)</name>
    <name type="common">White-rot fungus</name>
    <name type="synonym">Gelatoporia subvermispora</name>
    <dbReference type="NCBI Taxonomy" id="914234"/>
    <lineage>
        <taxon>Eukaryota</taxon>
        <taxon>Fungi</taxon>
        <taxon>Dikarya</taxon>
        <taxon>Basidiomycota</taxon>
        <taxon>Agaricomycotina</taxon>
        <taxon>Agaricomycetes</taxon>
        <taxon>Polyporales</taxon>
        <taxon>Gelatoporiaceae</taxon>
        <taxon>Gelatoporia</taxon>
    </lineage>
</organism>
<reference evidence="6 7" key="1">
    <citation type="journal article" date="2012" name="Proc. Natl. Acad. Sci. U.S.A.">
        <title>Comparative genomics of Ceriporiopsis subvermispora and Phanerochaete chrysosporium provide insight into selective ligninolysis.</title>
        <authorList>
            <person name="Fernandez-Fueyo E."/>
            <person name="Ruiz-Duenas F.J."/>
            <person name="Ferreira P."/>
            <person name="Floudas D."/>
            <person name="Hibbett D.S."/>
            <person name="Canessa P."/>
            <person name="Larrondo L.F."/>
            <person name="James T.Y."/>
            <person name="Seelenfreund D."/>
            <person name="Lobos S."/>
            <person name="Polanco R."/>
            <person name="Tello M."/>
            <person name="Honda Y."/>
            <person name="Watanabe T."/>
            <person name="Watanabe T."/>
            <person name="Ryu J.S."/>
            <person name="Kubicek C.P."/>
            <person name="Schmoll M."/>
            <person name="Gaskell J."/>
            <person name="Hammel K.E."/>
            <person name="St John F.J."/>
            <person name="Vanden Wymelenberg A."/>
            <person name="Sabat G."/>
            <person name="Splinter BonDurant S."/>
            <person name="Syed K."/>
            <person name="Yadav J.S."/>
            <person name="Doddapaneni H."/>
            <person name="Subramanian V."/>
            <person name="Lavin J.L."/>
            <person name="Oguiza J.A."/>
            <person name="Perez G."/>
            <person name="Pisabarro A.G."/>
            <person name="Ramirez L."/>
            <person name="Santoyo F."/>
            <person name="Master E."/>
            <person name="Coutinho P.M."/>
            <person name="Henrissat B."/>
            <person name="Lombard V."/>
            <person name="Magnuson J.K."/>
            <person name="Kuees U."/>
            <person name="Hori C."/>
            <person name="Igarashi K."/>
            <person name="Samejima M."/>
            <person name="Held B.W."/>
            <person name="Barry K.W."/>
            <person name="LaButti K.M."/>
            <person name="Lapidus A."/>
            <person name="Lindquist E.A."/>
            <person name="Lucas S.M."/>
            <person name="Riley R."/>
            <person name="Salamov A.A."/>
            <person name="Hoffmeister D."/>
            <person name="Schwenk D."/>
            <person name="Hadar Y."/>
            <person name="Yarden O."/>
            <person name="de Vries R.P."/>
            <person name="Wiebenga A."/>
            <person name="Stenlid J."/>
            <person name="Eastwood D."/>
            <person name="Grigoriev I.V."/>
            <person name="Berka R.M."/>
            <person name="Blanchette R.A."/>
            <person name="Kersten P."/>
            <person name="Martinez A.T."/>
            <person name="Vicuna R."/>
            <person name="Cullen D."/>
        </authorList>
    </citation>
    <scope>NUCLEOTIDE SEQUENCE [LARGE SCALE GENOMIC DNA]</scope>
    <source>
        <strain evidence="6 7">B</strain>
    </source>
</reference>
<evidence type="ECO:0000313" key="6">
    <source>
        <dbReference type="EMBL" id="EMD37051.1"/>
    </source>
</evidence>
<dbReference type="GO" id="GO:0003684">
    <property type="term" value="F:damaged DNA binding"/>
    <property type="evidence" value="ECO:0007669"/>
    <property type="project" value="TreeGrafter"/>
</dbReference>
<dbReference type="Pfam" id="PF08573">
    <property type="entry name" value="SAE2"/>
    <property type="match status" value="1"/>
</dbReference>
<dbReference type="PANTHER" id="PTHR15107:SF0">
    <property type="entry name" value="DNA ENDONUCLEASE ACTIVATOR CTP1 C-TERMINAL DOMAIN-CONTAINING PROTEIN"/>
    <property type="match status" value="1"/>
</dbReference>
<feature type="compositionally biased region" description="Basic and acidic residues" evidence="4">
    <location>
        <begin position="674"/>
        <end position="686"/>
    </location>
</feature>
<keyword evidence="3" id="KW-0539">Nucleus</keyword>
<evidence type="ECO:0000313" key="7">
    <source>
        <dbReference type="Proteomes" id="UP000016930"/>
    </source>
</evidence>
<evidence type="ECO:0000256" key="1">
    <source>
        <dbReference type="ARBA" id="ARBA00004123"/>
    </source>
</evidence>
<sequence length="700" mass="78178">MDVSSSDEAQSTPERPIVLEDKLSDLQAINKKLNLRVSELGERVRRFIECMGFASLDEAEAVVAADKELFNRESIERAQSRIEQLQDELADVVRHRKSDRDKTAQASRAAEELRKQNTTLSEEVTRLKQENEGLHERLQELERKSSSVYSAPSTSGLPTPAQTAKKPGPRSAIPVRLQRSSSDDEFEVPSSDTFFSPDPPHLRATAPLPPPSSDPLLLVKQYKDLRERYDALQKAKERNEAKHERDMKTWSGFKKYICGEEGAPEMFPLNDVEPNMERVETVRRNYARRKQNATISPSGKRRLRPKQQVKPINDENATPGMMTPSDASPRKRLKMFLPDGSPSTPAPLTTLRAGNLAPLSSLQQQLQATGAETVRPRKALKRKFEETLIPDLTSSDTEDDSQAPDPVLSSPPHLRKRPPADVSRIYGTSSDSGIENVALKEDDVFIASPGLARDTAATPRPSAFKTPAISRQAVIDAVDSLETPVSRKEPSKENAPTASSSKRDPADYTIYKGRGRYAADAQVGAVTINALYEIDGTRNNGLGFQFDDVVRNKQQRKNLHADDCECCRDYYEAIGPLPSRLRPPLWRSPESTPSKPSSRPHKHLGGALSTTALSSTDSQDEPPTTADAEQADAITEHRHQISRHRHQWARAKTPPGYWDIGFPDTQKAAELNRQAKEMHERKRMMIEQEASAGGRYRKRQ</sequence>
<feature type="region of interest" description="Disordered" evidence="4">
    <location>
        <begin position="481"/>
        <end position="507"/>
    </location>
</feature>
<proteinExistence type="predicted"/>
<feature type="compositionally biased region" description="Low complexity" evidence="4">
    <location>
        <begin position="578"/>
        <end position="591"/>
    </location>
</feature>
<dbReference type="STRING" id="914234.M2RE09"/>
<keyword evidence="7" id="KW-1185">Reference proteome</keyword>
<keyword evidence="2" id="KW-0227">DNA damage</keyword>
<gene>
    <name evidence="6" type="ORF">CERSUDRAFT_114952</name>
</gene>
<dbReference type="GO" id="GO:0010792">
    <property type="term" value="P:DNA double-strand break processing involved in repair via single-strand annealing"/>
    <property type="evidence" value="ECO:0007669"/>
    <property type="project" value="TreeGrafter"/>
</dbReference>
<feature type="compositionally biased region" description="Basic and acidic residues" evidence="4">
    <location>
        <begin position="123"/>
        <end position="145"/>
    </location>
</feature>
<name>M2RE09_CERS8</name>
<accession>M2RE09</accession>
<feature type="region of interest" description="Disordered" evidence="4">
    <location>
        <begin position="94"/>
        <end position="215"/>
    </location>
</feature>
<dbReference type="Proteomes" id="UP000016930">
    <property type="component" value="Unassembled WGS sequence"/>
</dbReference>
<dbReference type="HOGENOM" id="CLU_024644_0_0_1"/>
<feature type="region of interest" description="Disordered" evidence="4">
    <location>
        <begin position="578"/>
        <end position="629"/>
    </location>
</feature>
<dbReference type="InterPro" id="IPR013882">
    <property type="entry name" value="Ctp1_C"/>
</dbReference>
<feature type="compositionally biased region" description="Basic and acidic residues" evidence="4">
    <location>
        <begin position="98"/>
        <end position="115"/>
    </location>
</feature>
<dbReference type="PANTHER" id="PTHR15107">
    <property type="entry name" value="RETINOBLASTOMA BINDING PROTEIN 8"/>
    <property type="match status" value="1"/>
</dbReference>
<dbReference type="AlphaFoldDB" id="M2RE09"/>
<feature type="domain" description="DNA endonuclease activator Ctp1 C-terminal" evidence="5">
    <location>
        <begin position="545"/>
        <end position="667"/>
    </location>
</feature>
<evidence type="ECO:0000256" key="2">
    <source>
        <dbReference type="ARBA" id="ARBA00022763"/>
    </source>
</evidence>
<dbReference type="GO" id="GO:0005634">
    <property type="term" value="C:nucleus"/>
    <property type="evidence" value="ECO:0007669"/>
    <property type="project" value="UniProtKB-SubCell"/>
</dbReference>
<feature type="compositionally biased region" description="Low complexity" evidence="4">
    <location>
        <begin position="605"/>
        <end position="616"/>
    </location>
</feature>
<feature type="region of interest" description="Disordered" evidence="4">
    <location>
        <begin position="385"/>
        <end position="428"/>
    </location>
</feature>
<dbReference type="InterPro" id="IPR033316">
    <property type="entry name" value="RBBP8-like"/>
</dbReference>
<evidence type="ECO:0000256" key="4">
    <source>
        <dbReference type="SAM" id="MobiDB-lite"/>
    </source>
</evidence>
<dbReference type="EMBL" id="KB445797">
    <property type="protein sequence ID" value="EMD37051.1"/>
    <property type="molecule type" value="Genomic_DNA"/>
</dbReference>
<protein>
    <recommendedName>
        <fullName evidence="5">DNA endonuclease activator Ctp1 C-terminal domain-containing protein</fullName>
    </recommendedName>
</protein>
<feature type="region of interest" description="Disordered" evidence="4">
    <location>
        <begin position="674"/>
        <end position="700"/>
    </location>
</feature>
<evidence type="ECO:0000256" key="3">
    <source>
        <dbReference type="ARBA" id="ARBA00023242"/>
    </source>
</evidence>
<comment type="subcellular location">
    <subcellularLocation>
        <location evidence="1">Nucleus</location>
    </subcellularLocation>
</comment>
<feature type="compositionally biased region" description="Polar residues" evidence="4">
    <location>
        <begin position="146"/>
        <end position="162"/>
    </location>
</feature>